<reference evidence="2" key="1">
    <citation type="journal article" date="2011" name="Proc. Natl. Acad. Sci. U.S.A.">
        <title>Obligate biotrophy features unraveled by the genomic analysis of rust fungi.</title>
        <authorList>
            <person name="Duplessis S."/>
            <person name="Cuomo C.A."/>
            <person name="Lin Y.-C."/>
            <person name="Aerts A."/>
            <person name="Tisserant E."/>
            <person name="Veneault-Fourrey C."/>
            <person name="Joly D.L."/>
            <person name="Hacquard S."/>
            <person name="Amselem J."/>
            <person name="Cantarel B.L."/>
            <person name="Chiu R."/>
            <person name="Coutinho P.M."/>
            <person name="Feau N."/>
            <person name="Field M."/>
            <person name="Frey P."/>
            <person name="Gelhaye E."/>
            <person name="Goldberg J."/>
            <person name="Grabherr M.G."/>
            <person name="Kodira C.D."/>
            <person name="Kohler A."/>
            <person name="Kuees U."/>
            <person name="Lindquist E.A."/>
            <person name="Lucas S.M."/>
            <person name="Mago R."/>
            <person name="Mauceli E."/>
            <person name="Morin E."/>
            <person name="Murat C."/>
            <person name="Pangilinan J.L."/>
            <person name="Park R."/>
            <person name="Pearson M."/>
            <person name="Quesneville H."/>
            <person name="Rouhier N."/>
            <person name="Sakthikumar S."/>
            <person name="Salamov A.A."/>
            <person name="Schmutz J."/>
            <person name="Selles B."/>
            <person name="Shapiro H."/>
            <person name="Tanguay P."/>
            <person name="Tuskan G.A."/>
            <person name="Henrissat B."/>
            <person name="Van de Peer Y."/>
            <person name="Rouze P."/>
            <person name="Ellis J.G."/>
            <person name="Dodds P.N."/>
            <person name="Schein J.E."/>
            <person name="Zhong S."/>
            <person name="Hamelin R.C."/>
            <person name="Grigoriev I.V."/>
            <person name="Szabo L.J."/>
            <person name="Martin F."/>
        </authorList>
    </citation>
    <scope>NUCLEOTIDE SEQUENCE [LARGE SCALE GENOMIC DNA]</scope>
    <source>
        <strain evidence="2">98AG31 / pathotype 3-4-7</strain>
    </source>
</reference>
<evidence type="ECO:0000313" key="1">
    <source>
        <dbReference type="EMBL" id="EGG11033.1"/>
    </source>
</evidence>
<dbReference type="Proteomes" id="UP000001072">
    <property type="component" value="Unassembled WGS sequence"/>
</dbReference>
<accession>F4R8K1</accession>
<dbReference type="InParanoid" id="F4R8K1"/>
<gene>
    <name evidence="1" type="ORF">MELLADRAFT_102910</name>
</gene>
<proteinExistence type="predicted"/>
<keyword evidence="2" id="KW-1185">Reference proteome</keyword>
<dbReference type="GeneID" id="18921805"/>
<dbReference type="RefSeq" id="XP_007405635.1">
    <property type="nucleotide sequence ID" value="XM_007405573.1"/>
</dbReference>
<protein>
    <submittedName>
        <fullName evidence="1">Uncharacterized protein</fullName>
    </submittedName>
</protein>
<name>F4R8K1_MELLP</name>
<dbReference type="HOGENOM" id="CLU_1875875_0_0_1"/>
<dbReference type="KEGG" id="mlr:MELLADRAFT_102910"/>
<organism evidence="2">
    <name type="scientific">Melampsora larici-populina (strain 98AG31 / pathotype 3-4-7)</name>
    <name type="common">Poplar leaf rust fungus</name>
    <dbReference type="NCBI Taxonomy" id="747676"/>
    <lineage>
        <taxon>Eukaryota</taxon>
        <taxon>Fungi</taxon>
        <taxon>Dikarya</taxon>
        <taxon>Basidiomycota</taxon>
        <taxon>Pucciniomycotina</taxon>
        <taxon>Pucciniomycetes</taxon>
        <taxon>Pucciniales</taxon>
        <taxon>Melampsoraceae</taxon>
        <taxon>Melampsora</taxon>
    </lineage>
</organism>
<evidence type="ECO:0000313" key="2">
    <source>
        <dbReference type="Proteomes" id="UP000001072"/>
    </source>
</evidence>
<dbReference type="VEuPathDB" id="FungiDB:MELLADRAFT_102910"/>
<sequence length="136" mass="15141">MKGYIKSVVPLMSYKYSLTYSSNKATEVGTISCELGIGIISNIKGDGGGRYMCLYYLRATSHELQIIINSVIKQRDTTQRDLTPGKPIPRNGQSHLRYTNTSCWGDQVKLVTHSHGPCNTGRKTCMSYAPEPHNKL</sequence>
<dbReference type="AlphaFoldDB" id="F4R8K1"/>
<dbReference type="EMBL" id="GL883093">
    <property type="protein sequence ID" value="EGG11033.1"/>
    <property type="molecule type" value="Genomic_DNA"/>
</dbReference>